<evidence type="ECO:0000256" key="2">
    <source>
        <dbReference type="ARBA" id="ARBA00022801"/>
    </source>
</evidence>
<evidence type="ECO:0000256" key="1">
    <source>
        <dbReference type="ARBA" id="ARBA00009902"/>
    </source>
</evidence>
<dbReference type="PANTHER" id="PTHR42800:SF3">
    <property type="entry name" value="GLYCOSYL HYDROLASE FAMILY 32 N-TERMINAL DOMAIN-CONTAINING PROTEIN"/>
    <property type="match status" value="1"/>
</dbReference>
<evidence type="ECO:0000313" key="8">
    <source>
        <dbReference type="Proteomes" id="UP000053237"/>
    </source>
</evidence>
<dbReference type="Gene3D" id="2.115.10.20">
    <property type="entry name" value="Glycosyl hydrolase domain, family 43"/>
    <property type="match status" value="1"/>
</dbReference>
<dbReference type="SMART" id="SM00640">
    <property type="entry name" value="Glyco_32"/>
    <property type="match status" value="1"/>
</dbReference>
<evidence type="ECO:0000259" key="6">
    <source>
        <dbReference type="Pfam" id="PF08244"/>
    </source>
</evidence>
<feature type="domain" description="Glycosyl hydrolase family 32 C-terminal" evidence="6">
    <location>
        <begin position="410"/>
        <end position="585"/>
    </location>
</feature>
<evidence type="ECO:0000259" key="5">
    <source>
        <dbReference type="Pfam" id="PF00251"/>
    </source>
</evidence>
<dbReference type="InParanoid" id="A0A024GC42"/>
<dbReference type="SUPFAM" id="SSF75005">
    <property type="entry name" value="Arabinanase/levansucrase/invertase"/>
    <property type="match status" value="1"/>
</dbReference>
<sequence length="599" mass="67074">MKYLALTLANLWLNNQPLHAKESDLSQLFFKYRPAFHFIAESKWMNDPCGIHWNAKTNEYHMFYQFNPFGTSWGNMSWGQATSKNLVEWVDAPIALSPDSEYDKKGVFSGQAIMTDKNGVSEIVLIYTGASCLPISHKIAYSHCEHVMAATTHDNGLTWQKYKEPLILYSPSDYNVTGWRDPYFIQSRSLDIALGHSDKPQLHMILAGGIRGKGPAVFFYSGSSLSSLNYQGLIFSALPRSSFGEEAVTGNFGDNFEMTSIVELVDEEGSIFDVMLLCIEKGDLHSVLWLAGSFENEGGKVAFKPKMVGIADNGIWYASTIFKDPKSDKHIAFAWIIEDNGREAQLQGWNGMHALSRVLDIITITKIYDPQSRLSAKSSHIVTKQENLNCGGQSFKISTIKTLKIAPWPELRKLRGSNKLNMSELQLIKGVEQVLPIKGNSFEILAVVTEFDDNAEFGFKVRLSMAGAEFTKIIYNHSSHMVIIDRTNSCDMTCPEATPDHRPATTPHQAYFEAHKIVNNVNGQCTVKFEAVRFNIFVDKSVVEVFVNDRLALSTRIYPCETLSPSDSISVVSNGNVKFESLEVWADAKTAWPYRSRGS</sequence>
<dbReference type="Pfam" id="PF08244">
    <property type="entry name" value="Glyco_hydro_32C"/>
    <property type="match status" value="1"/>
</dbReference>
<proteinExistence type="inferred from homology"/>
<evidence type="ECO:0000313" key="7">
    <source>
        <dbReference type="EMBL" id="CCI44403.1"/>
    </source>
</evidence>
<dbReference type="EMBL" id="CAIX01000069">
    <property type="protein sequence ID" value="CCI44403.1"/>
    <property type="molecule type" value="Genomic_DNA"/>
</dbReference>
<accession>A0A024GC42</accession>
<dbReference type="SUPFAM" id="SSF49899">
    <property type="entry name" value="Concanavalin A-like lectins/glucanases"/>
    <property type="match status" value="1"/>
</dbReference>
<dbReference type="Gene3D" id="2.60.120.560">
    <property type="entry name" value="Exo-inulinase, domain 1"/>
    <property type="match status" value="1"/>
</dbReference>
<dbReference type="InterPro" id="IPR013189">
    <property type="entry name" value="Glyco_hydro_32_C"/>
</dbReference>
<reference evidence="7 8" key="1">
    <citation type="submission" date="2012-05" db="EMBL/GenBank/DDBJ databases">
        <title>Recombination and specialization in a pathogen metapopulation.</title>
        <authorList>
            <person name="Gardiner A."/>
            <person name="Kemen E."/>
            <person name="Schultz-Larsen T."/>
            <person name="MacLean D."/>
            <person name="Van Oosterhout C."/>
            <person name="Jones J.D.G."/>
        </authorList>
    </citation>
    <scope>NUCLEOTIDE SEQUENCE [LARGE SCALE GENOMIC DNA]</scope>
    <source>
        <strain evidence="7 8">Ac Nc2</strain>
    </source>
</reference>
<feature type="domain" description="Glycosyl hydrolase family 32 N-terminal" evidence="5">
    <location>
        <begin position="37"/>
        <end position="363"/>
    </location>
</feature>
<dbReference type="Proteomes" id="UP000053237">
    <property type="component" value="Unassembled WGS sequence"/>
</dbReference>
<evidence type="ECO:0000256" key="3">
    <source>
        <dbReference type="ARBA" id="ARBA00023295"/>
    </source>
</evidence>
<dbReference type="GO" id="GO:0004575">
    <property type="term" value="F:sucrose alpha-glucosidase activity"/>
    <property type="evidence" value="ECO:0007669"/>
    <property type="project" value="TreeGrafter"/>
</dbReference>
<dbReference type="GO" id="GO:0005737">
    <property type="term" value="C:cytoplasm"/>
    <property type="evidence" value="ECO:0007669"/>
    <property type="project" value="TreeGrafter"/>
</dbReference>
<dbReference type="OrthoDB" id="202537at2759"/>
<dbReference type="STRING" id="65357.A0A024GC42"/>
<organism evidence="7 8">
    <name type="scientific">Albugo candida</name>
    <dbReference type="NCBI Taxonomy" id="65357"/>
    <lineage>
        <taxon>Eukaryota</taxon>
        <taxon>Sar</taxon>
        <taxon>Stramenopiles</taxon>
        <taxon>Oomycota</taxon>
        <taxon>Peronosporomycetes</taxon>
        <taxon>Albuginales</taxon>
        <taxon>Albuginaceae</taxon>
        <taxon>Albugo</taxon>
    </lineage>
</organism>
<evidence type="ECO:0008006" key="9">
    <source>
        <dbReference type="Google" id="ProtNLM"/>
    </source>
</evidence>
<name>A0A024GC42_9STRA</name>
<evidence type="ECO:0000256" key="4">
    <source>
        <dbReference type="RuleBase" id="RU362110"/>
    </source>
</evidence>
<dbReference type="PANTHER" id="PTHR42800">
    <property type="entry name" value="EXOINULINASE INUD (AFU_ORTHOLOGUE AFUA_5G00480)"/>
    <property type="match status" value="1"/>
</dbReference>
<comment type="caution">
    <text evidence="7">The sequence shown here is derived from an EMBL/GenBank/DDBJ whole genome shotgun (WGS) entry which is preliminary data.</text>
</comment>
<dbReference type="InterPro" id="IPR013320">
    <property type="entry name" value="ConA-like_dom_sf"/>
</dbReference>
<dbReference type="GO" id="GO:0005987">
    <property type="term" value="P:sucrose catabolic process"/>
    <property type="evidence" value="ECO:0007669"/>
    <property type="project" value="TreeGrafter"/>
</dbReference>
<gene>
    <name evidence="7" type="ORF">BN9_052120</name>
</gene>
<comment type="similarity">
    <text evidence="1 4">Belongs to the glycosyl hydrolase 32 family.</text>
</comment>
<dbReference type="AlphaFoldDB" id="A0A024GC42"/>
<keyword evidence="3 4" id="KW-0326">Glycosidase</keyword>
<dbReference type="CDD" id="cd18621">
    <property type="entry name" value="GH32_XdINV-like"/>
    <property type="match status" value="1"/>
</dbReference>
<dbReference type="InterPro" id="IPR023296">
    <property type="entry name" value="Glyco_hydro_beta-prop_sf"/>
</dbReference>
<dbReference type="Pfam" id="PF00251">
    <property type="entry name" value="Glyco_hydro_32N"/>
    <property type="match status" value="1"/>
</dbReference>
<keyword evidence="8" id="KW-1185">Reference proteome</keyword>
<protein>
    <recommendedName>
        <fullName evidence="9">Glycosyl hydrolase family 32 N-terminal domain-containing protein</fullName>
    </recommendedName>
</protein>
<dbReference type="InterPro" id="IPR001362">
    <property type="entry name" value="Glyco_hydro_32"/>
</dbReference>
<keyword evidence="2 4" id="KW-0378">Hydrolase</keyword>
<dbReference type="InterPro" id="IPR013148">
    <property type="entry name" value="Glyco_hydro_32_N"/>
</dbReference>